<evidence type="ECO:0000256" key="1">
    <source>
        <dbReference type="ARBA" id="ARBA00004609"/>
    </source>
</evidence>
<dbReference type="EMBL" id="JAYMYQ010000005">
    <property type="protein sequence ID" value="KAK7328169.1"/>
    <property type="molecule type" value="Genomic_DNA"/>
</dbReference>
<evidence type="ECO:0000256" key="9">
    <source>
        <dbReference type="SAM" id="MobiDB-lite"/>
    </source>
</evidence>
<evidence type="ECO:0000256" key="8">
    <source>
        <dbReference type="ARBA" id="ARBA00023288"/>
    </source>
</evidence>
<keyword evidence="4" id="KW-0336">GPI-anchor</keyword>
<dbReference type="Gene3D" id="1.10.110.10">
    <property type="entry name" value="Plant lipid-transfer and hydrophobic proteins"/>
    <property type="match status" value="1"/>
</dbReference>
<evidence type="ECO:0000313" key="14">
    <source>
        <dbReference type="Proteomes" id="UP001367508"/>
    </source>
</evidence>
<dbReference type="Proteomes" id="UP001367508">
    <property type="component" value="Unassembled WGS sequence"/>
</dbReference>
<keyword evidence="5 11" id="KW-0732">Signal</keyword>
<feature type="chain" id="PRO_5042953249" description="Bifunctional inhibitor/plant lipid transfer protein/seed storage helical domain-containing protein" evidence="11">
    <location>
        <begin position="23"/>
        <end position="189"/>
    </location>
</feature>
<keyword evidence="7" id="KW-0325">Glycoprotein</keyword>
<evidence type="ECO:0000256" key="2">
    <source>
        <dbReference type="ARBA" id="ARBA00009748"/>
    </source>
</evidence>
<feature type="transmembrane region" description="Helical" evidence="10">
    <location>
        <begin position="165"/>
        <end position="186"/>
    </location>
</feature>
<organism evidence="13 14">
    <name type="scientific">Canavalia gladiata</name>
    <name type="common">Sword bean</name>
    <name type="synonym">Dolichos gladiatus</name>
    <dbReference type="NCBI Taxonomy" id="3824"/>
    <lineage>
        <taxon>Eukaryota</taxon>
        <taxon>Viridiplantae</taxon>
        <taxon>Streptophyta</taxon>
        <taxon>Embryophyta</taxon>
        <taxon>Tracheophyta</taxon>
        <taxon>Spermatophyta</taxon>
        <taxon>Magnoliopsida</taxon>
        <taxon>eudicotyledons</taxon>
        <taxon>Gunneridae</taxon>
        <taxon>Pentapetalae</taxon>
        <taxon>rosids</taxon>
        <taxon>fabids</taxon>
        <taxon>Fabales</taxon>
        <taxon>Fabaceae</taxon>
        <taxon>Papilionoideae</taxon>
        <taxon>50 kb inversion clade</taxon>
        <taxon>NPAAA clade</taxon>
        <taxon>indigoferoid/millettioid clade</taxon>
        <taxon>Phaseoleae</taxon>
        <taxon>Canavalia</taxon>
    </lineage>
</organism>
<accession>A0AAN9L2Q9</accession>
<reference evidence="13 14" key="1">
    <citation type="submission" date="2024-01" db="EMBL/GenBank/DDBJ databases">
        <title>The genomes of 5 underutilized Papilionoideae crops provide insights into root nodulation and disease resistanc.</title>
        <authorList>
            <person name="Jiang F."/>
        </authorList>
    </citation>
    <scope>NUCLEOTIDE SEQUENCE [LARGE SCALE GENOMIC DNA]</scope>
    <source>
        <strain evidence="13">LVBAO_FW01</strain>
        <tissue evidence="13">Leaves</tissue>
    </source>
</reference>
<keyword evidence="10" id="KW-0472">Membrane</keyword>
<keyword evidence="3" id="KW-1003">Cell membrane</keyword>
<evidence type="ECO:0000256" key="6">
    <source>
        <dbReference type="ARBA" id="ARBA00023157"/>
    </source>
</evidence>
<evidence type="ECO:0000256" key="7">
    <source>
        <dbReference type="ARBA" id="ARBA00023180"/>
    </source>
</evidence>
<evidence type="ECO:0000256" key="11">
    <source>
        <dbReference type="SAM" id="SignalP"/>
    </source>
</evidence>
<dbReference type="SUPFAM" id="SSF47699">
    <property type="entry name" value="Bifunctional inhibitor/lipid-transfer protein/seed storage 2S albumin"/>
    <property type="match status" value="1"/>
</dbReference>
<evidence type="ECO:0000313" key="13">
    <source>
        <dbReference type="EMBL" id="KAK7328169.1"/>
    </source>
</evidence>
<dbReference type="InterPro" id="IPR043325">
    <property type="entry name" value="LTSS"/>
</dbReference>
<sequence>MAPKLLLILCVVGLWAVDLCHAHDAHAHAHAHAHAPAPAPSFDCSSLILTMSDCLPFVSNGSTVSKPEPTCCSSLKTVLKTAPSCLCQAFKTSSQFGVVLNVTRALALPAACKLSAPSAANCGLSEMPASAPGVSPLSSTSSPGLNAPASEQSPEKAPSPSPGNAASALIPFSAASLIVCLLVAVYSGL</sequence>
<comment type="caution">
    <text evidence="13">The sequence shown here is derived from an EMBL/GenBank/DDBJ whole genome shotgun (WGS) entry which is preliminary data.</text>
</comment>
<proteinExistence type="inferred from homology"/>
<name>A0AAN9L2Q9_CANGL</name>
<comment type="similarity">
    <text evidence="2">Belongs to the plant LTP family.</text>
</comment>
<evidence type="ECO:0000259" key="12">
    <source>
        <dbReference type="SMART" id="SM00499"/>
    </source>
</evidence>
<evidence type="ECO:0000256" key="4">
    <source>
        <dbReference type="ARBA" id="ARBA00022622"/>
    </source>
</evidence>
<keyword evidence="10" id="KW-1133">Transmembrane helix</keyword>
<dbReference type="GO" id="GO:0098552">
    <property type="term" value="C:side of membrane"/>
    <property type="evidence" value="ECO:0007669"/>
    <property type="project" value="UniProtKB-KW"/>
</dbReference>
<dbReference type="SMART" id="SM00499">
    <property type="entry name" value="AAI"/>
    <property type="match status" value="1"/>
</dbReference>
<gene>
    <name evidence="13" type="ORF">VNO77_22266</name>
</gene>
<dbReference type="CDD" id="cd00010">
    <property type="entry name" value="AAI_LTSS"/>
    <property type="match status" value="1"/>
</dbReference>
<comment type="subcellular location">
    <subcellularLocation>
        <location evidence="1">Cell membrane</location>
        <topology evidence="1">Lipid-anchor</topology>
        <topology evidence="1">GPI-anchor</topology>
    </subcellularLocation>
</comment>
<feature type="compositionally biased region" description="Polar residues" evidence="9">
    <location>
        <begin position="136"/>
        <end position="152"/>
    </location>
</feature>
<keyword evidence="10" id="KW-0812">Transmembrane</keyword>
<evidence type="ECO:0000256" key="10">
    <source>
        <dbReference type="SAM" id="Phobius"/>
    </source>
</evidence>
<keyword evidence="14" id="KW-1185">Reference proteome</keyword>
<keyword evidence="6" id="KW-1015">Disulfide bond</keyword>
<feature type="signal peptide" evidence="11">
    <location>
        <begin position="1"/>
        <end position="22"/>
    </location>
</feature>
<dbReference type="GO" id="GO:0005886">
    <property type="term" value="C:plasma membrane"/>
    <property type="evidence" value="ECO:0007669"/>
    <property type="project" value="UniProtKB-SubCell"/>
</dbReference>
<dbReference type="Pfam" id="PF14368">
    <property type="entry name" value="LTP_2"/>
    <property type="match status" value="1"/>
</dbReference>
<feature type="region of interest" description="Disordered" evidence="9">
    <location>
        <begin position="133"/>
        <end position="162"/>
    </location>
</feature>
<evidence type="ECO:0000256" key="3">
    <source>
        <dbReference type="ARBA" id="ARBA00022475"/>
    </source>
</evidence>
<dbReference type="PANTHER" id="PTHR33044">
    <property type="entry name" value="BIFUNCTIONAL INHIBITOR/LIPID-TRANSFER PROTEIN/SEED STORAGE 2S ALBUMIN SUPERFAMILY PROTEIN-RELATED"/>
    <property type="match status" value="1"/>
</dbReference>
<keyword evidence="8" id="KW-0449">Lipoprotein</keyword>
<protein>
    <recommendedName>
        <fullName evidence="12">Bifunctional inhibitor/plant lipid transfer protein/seed storage helical domain-containing protein</fullName>
    </recommendedName>
</protein>
<dbReference type="InterPro" id="IPR016140">
    <property type="entry name" value="Bifunc_inhib/LTP/seed_store"/>
</dbReference>
<dbReference type="AlphaFoldDB" id="A0AAN9L2Q9"/>
<evidence type="ECO:0000256" key="5">
    <source>
        <dbReference type="ARBA" id="ARBA00022729"/>
    </source>
</evidence>
<dbReference type="InterPro" id="IPR036312">
    <property type="entry name" value="Bifun_inhib/LTP/seed_sf"/>
</dbReference>
<feature type="domain" description="Bifunctional inhibitor/plant lipid transfer protein/seed storage helical" evidence="12">
    <location>
        <begin position="44"/>
        <end position="122"/>
    </location>
</feature>
<dbReference type="FunFam" id="1.10.110.10:FF:000001">
    <property type="entry name" value="Bifunctional inhibitor/lipid-transfer protein/seed storage 2S albumin superfamily protein"/>
    <property type="match status" value="1"/>
</dbReference>